<dbReference type="Pfam" id="PF00005">
    <property type="entry name" value="ABC_tran"/>
    <property type="match status" value="1"/>
</dbReference>
<keyword evidence="3" id="KW-0547">Nucleotide-binding</keyword>
<dbReference type="GO" id="GO:0016887">
    <property type="term" value="F:ATP hydrolysis activity"/>
    <property type="evidence" value="ECO:0007669"/>
    <property type="project" value="InterPro"/>
</dbReference>
<dbReference type="Proteomes" id="UP000298246">
    <property type="component" value="Unassembled WGS sequence"/>
</dbReference>
<accession>A0A4Y8Q5N4</accession>
<dbReference type="Gene3D" id="3.40.50.300">
    <property type="entry name" value="P-loop containing nucleotide triphosphate hydrolases"/>
    <property type="match status" value="1"/>
</dbReference>
<evidence type="ECO:0000256" key="1">
    <source>
        <dbReference type="ARBA" id="ARBA00005417"/>
    </source>
</evidence>
<reference evidence="7 8" key="1">
    <citation type="submission" date="2017-03" db="EMBL/GenBank/DDBJ databases">
        <title>Isolation of Levoglucosan Utilizing Bacteria.</title>
        <authorList>
            <person name="Arya A.S."/>
        </authorList>
    </citation>
    <scope>NUCLEOTIDE SEQUENCE [LARGE SCALE GENOMIC DNA]</scope>
    <source>
        <strain evidence="7 8">MEC069</strain>
    </source>
</reference>
<comment type="similarity">
    <text evidence="1">Belongs to the ABC transporter superfamily.</text>
</comment>
<keyword evidence="4 7" id="KW-0067">ATP-binding</keyword>
<dbReference type="InterPro" id="IPR003439">
    <property type="entry name" value="ABC_transporter-like_ATP-bd"/>
</dbReference>
<evidence type="ECO:0000313" key="8">
    <source>
        <dbReference type="Proteomes" id="UP000298246"/>
    </source>
</evidence>
<dbReference type="InterPro" id="IPR027417">
    <property type="entry name" value="P-loop_NTPase"/>
</dbReference>
<dbReference type="AlphaFoldDB" id="A0A4Y8Q5N4"/>
<dbReference type="PANTHER" id="PTHR43335">
    <property type="entry name" value="ABC TRANSPORTER, ATP-BINDING PROTEIN"/>
    <property type="match status" value="1"/>
</dbReference>
<dbReference type="GO" id="GO:0005524">
    <property type="term" value="F:ATP binding"/>
    <property type="evidence" value="ECO:0007669"/>
    <property type="project" value="UniProtKB-KW"/>
</dbReference>
<dbReference type="OrthoDB" id="9804819at2"/>
<organism evidence="7 8">
    <name type="scientific">Paenibacillus athensensis</name>
    <dbReference type="NCBI Taxonomy" id="1967502"/>
    <lineage>
        <taxon>Bacteria</taxon>
        <taxon>Bacillati</taxon>
        <taxon>Bacillota</taxon>
        <taxon>Bacilli</taxon>
        <taxon>Bacillales</taxon>
        <taxon>Paenibacillaceae</taxon>
        <taxon>Paenibacillus</taxon>
    </lineage>
</organism>
<dbReference type="InterPro" id="IPR003593">
    <property type="entry name" value="AAA+_ATPase"/>
</dbReference>
<feature type="region of interest" description="Disordered" evidence="5">
    <location>
        <begin position="260"/>
        <end position="302"/>
    </location>
</feature>
<dbReference type="SUPFAM" id="SSF52540">
    <property type="entry name" value="P-loop containing nucleoside triphosphate hydrolases"/>
    <property type="match status" value="1"/>
</dbReference>
<sequence length="390" mass="42198">MLEVKQVSKLYENQRGVHNIDFTMQRGEIVGFLGPNGAGKTTTMRMITGYLNPTRGQILVDGLSMADHPKKARRKIGYLPETPPLYPEMTVQAYLRFIANLRDIPAREHKLRVGAVIEKLGLQGRERQVIRGLSKGYKQRLGLAQAILHEPDLLILDEPTSGLDPKQIIEIRQLIRELGEKHTVLLSTHILPEINALCNRVLIINQGRVVLDERPEQLSRAMGETFEVSLEVRGPRERVLAELRSVDAVAAVRDLSGDTPAQAATAGAGAAAPAMEAAEAPDAAPTAEAASERAADPAAPAEPAAIAAPAAAQAAGEGIVRVRVTAADGADIREALFFRLANARLPILEMRRESASLEDIFLKLTTDEPSADPQPQDEPAAEETEVDADA</sequence>
<gene>
    <name evidence="7" type="ORF">B5M42_08785</name>
</gene>
<evidence type="ECO:0000256" key="2">
    <source>
        <dbReference type="ARBA" id="ARBA00022448"/>
    </source>
</evidence>
<feature type="region of interest" description="Disordered" evidence="5">
    <location>
        <begin position="364"/>
        <end position="390"/>
    </location>
</feature>
<dbReference type="PROSITE" id="PS50893">
    <property type="entry name" value="ABC_TRANSPORTER_2"/>
    <property type="match status" value="1"/>
</dbReference>
<evidence type="ECO:0000256" key="4">
    <source>
        <dbReference type="ARBA" id="ARBA00022840"/>
    </source>
</evidence>
<keyword evidence="2" id="KW-0813">Transport</keyword>
<evidence type="ECO:0000256" key="3">
    <source>
        <dbReference type="ARBA" id="ARBA00022741"/>
    </source>
</evidence>
<dbReference type="CDD" id="cd03230">
    <property type="entry name" value="ABC_DR_subfamily_A"/>
    <property type="match status" value="1"/>
</dbReference>
<evidence type="ECO:0000259" key="6">
    <source>
        <dbReference type="PROSITE" id="PS50893"/>
    </source>
</evidence>
<feature type="domain" description="ABC transporter" evidence="6">
    <location>
        <begin position="2"/>
        <end position="231"/>
    </location>
</feature>
<keyword evidence="8" id="KW-1185">Reference proteome</keyword>
<dbReference type="SMART" id="SM00382">
    <property type="entry name" value="AAA"/>
    <property type="match status" value="1"/>
</dbReference>
<name>A0A4Y8Q5N4_9BACL</name>
<comment type="caution">
    <text evidence="7">The sequence shown here is derived from an EMBL/GenBank/DDBJ whole genome shotgun (WGS) entry which is preliminary data.</text>
</comment>
<feature type="compositionally biased region" description="Low complexity" evidence="5">
    <location>
        <begin position="260"/>
        <end position="289"/>
    </location>
</feature>
<dbReference type="EMBL" id="MYFO01000008">
    <property type="protein sequence ID" value="TFE88994.1"/>
    <property type="molecule type" value="Genomic_DNA"/>
</dbReference>
<evidence type="ECO:0000313" key="7">
    <source>
        <dbReference type="EMBL" id="TFE88994.1"/>
    </source>
</evidence>
<protein>
    <submittedName>
        <fullName evidence="7">Multidrug ABC transporter ATP-binding protein</fullName>
    </submittedName>
</protein>
<proteinExistence type="inferred from homology"/>
<dbReference type="PANTHER" id="PTHR43335:SF4">
    <property type="entry name" value="ABC TRANSPORTER, ATP-BINDING PROTEIN"/>
    <property type="match status" value="1"/>
</dbReference>
<dbReference type="RefSeq" id="WP_134751836.1">
    <property type="nucleotide sequence ID" value="NZ_MYFO02000011.1"/>
</dbReference>
<feature type="compositionally biased region" description="Acidic residues" evidence="5">
    <location>
        <begin position="379"/>
        <end position="390"/>
    </location>
</feature>
<evidence type="ECO:0000256" key="5">
    <source>
        <dbReference type="SAM" id="MobiDB-lite"/>
    </source>
</evidence>